<dbReference type="Proteomes" id="UP000033935">
    <property type="component" value="Unassembled WGS sequence"/>
</dbReference>
<dbReference type="AlphaFoldDB" id="A0A0G0MNN5"/>
<evidence type="ECO:0000259" key="1">
    <source>
        <dbReference type="Pfam" id="PF01408"/>
    </source>
</evidence>
<dbReference type="InterPro" id="IPR036291">
    <property type="entry name" value="NAD(P)-bd_dom_sf"/>
</dbReference>
<protein>
    <submittedName>
        <fullName evidence="3">Oxidoreductase family, NAD-binding Rossmann fold protein</fullName>
    </submittedName>
</protein>
<dbReference type="Gene3D" id="3.40.50.720">
    <property type="entry name" value="NAD(P)-binding Rossmann-like Domain"/>
    <property type="match status" value="1"/>
</dbReference>
<gene>
    <name evidence="3" type="ORF">UT30_C0004G0021</name>
</gene>
<evidence type="ECO:0000313" key="3">
    <source>
        <dbReference type="EMBL" id="KKR04708.1"/>
    </source>
</evidence>
<dbReference type="GO" id="GO:0000166">
    <property type="term" value="F:nucleotide binding"/>
    <property type="evidence" value="ECO:0007669"/>
    <property type="project" value="InterPro"/>
</dbReference>
<comment type="caution">
    <text evidence="3">The sequence shown here is derived from an EMBL/GenBank/DDBJ whole genome shotgun (WGS) entry which is preliminary data.</text>
</comment>
<name>A0A0G0MNN5_9BACT</name>
<dbReference type="Pfam" id="PF01408">
    <property type="entry name" value="GFO_IDH_MocA"/>
    <property type="match status" value="1"/>
</dbReference>
<proteinExistence type="predicted"/>
<evidence type="ECO:0000259" key="2">
    <source>
        <dbReference type="Pfam" id="PF22725"/>
    </source>
</evidence>
<dbReference type="PANTHER" id="PTHR43377:SF2">
    <property type="entry name" value="BINDING ROSSMANN FOLD OXIDOREDUCTASE, PUTATIVE (AFU_ORTHOLOGUE AFUA_4G00560)-RELATED"/>
    <property type="match status" value="1"/>
</dbReference>
<feature type="domain" description="Gfo/Idh/MocA-like oxidoreductase N-terminal" evidence="1">
    <location>
        <begin position="4"/>
        <end position="122"/>
    </location>
</feature>
<feature type="domain" description="GFO/IDH/MocA-like oxidoreductase" evidence="2">
    <location>
        <begin position="131"/>
        <end position="284"/>
    </location>
</feature>
<accession>A0A0G0MNN5</accession>
<dbReference type="InterPro" id="IPR051450">
    <property type="entry name" value="Gfo/Idh/MocA_Oxidoreductases"/>
</dbReference>
<sequence>MKTFKIGIIGLSKRSGMIQSFSSDNVKIIAAADLDRKALDTFQGKAGKNIFLTEDYNALLKRKDLDAVFIMTRDYQHEDIAVAALNAGKAVYLEKPMAITIEGCDRILNAAYENRTKLFLGHNMRYMPFVLKMKEIIDSGIIGDIQAVWCRHFIGYGNCYFRSWCSEQAHTNGLLLQKGAHDIDIIHWLAGGYTDRVIGMGKLSVYDKCGRRKANEAPDRDKAWKETCWPPLSQNDLAPHIDIEDHNMLMLSLDNGVHASYTQCFYTPDSERNYTFIGTRGRVENVGDKGDCEIHVWTQRGSRSNPDIIHKLKAISGGHGGSDPAIITAFINFVRDGILPNTSPIAARNAVAAGVLGHLSMRNGNAPKDIPSLPSKIIKYFDNGQIK</sequence>
<reference evidence="3 4" key="1">
    <citation type="journal article" date="2015" name="Nature">
        <title>rRNA introns, odd ribosomes, and small enigmatic genomes across a large radiation of phyla.</title>
        <authorList>
            <person name="Brown C.T."/>
            <person name="Hug L.A."/>
            <person name="Thomas B.C."/>
            <person name="Sharon I."/>
            <person name="Castelle C.J."/>
            <person name="Singh A."/>
            <person name="Wilkins M.J."/>
            <person name="Williams K.H."/>
            <person name="Banfield J.F."/>
        </authorList>
    </citation>
    <scope>NUCLEOTIDE SEQUENCE [LARGE SCALE GENOMIC DNA]</scope>
</reference>
<dbReference type="EMBL" id="LBWG01000004">
    <property type="protein sequence ID" value="KKR04708.1"/>
    <property type="molecule type" value="Genomic_DNA"/>
</dbReference>
<dbReference type="Gene3D" id="3.30.360.10">
    <property type="entry name" value="Dihydrodipicolinate Reductase, domain 2"/>
    <property type="match status" value="1"/>
</dbReference>
<dbReference type="PATRIC" id="fig|1618995.3.peg.238"/>
<dbReference type="PANTHER" id="PTHR43377">
    <property type="entry name" value="BILIVERDIN REDUCTASE A"/>
    <property type="match status" value="1"/>
</dbReference>
<dbReference type="InterPro" id="IPR000683">
    <property type="entry name" value="Gfo/Idh/MocA-like_OxRdtase_N"/>
</dbReference>
<organism evidence="3 4">
    <name type="scientific">Candidatus Uhrbacteria bacterium GW2011_GWF2_39_13</name>
    <dbReference type="NCBI Taxonomy" id="1618995"/>
    <lineage>
        <taxon>Bacteria</taxon>
        <taxon>Candidatus Uhriibacteriota</taxon>
    </lineage>
</organism>
<dbReference type="SUPFAM" id="SSF55347">
    <property type="entry name" value="Glyceraldehyde-3-phosphate dehydrogenase-like, C-terminal domain"/>
    <property type="match status" value="1"/>
</dbReference>
<evidence type="ECO:0000313" key="4">
    <source>
        <dbReference type="Proteomes" id="UP000033935"/>
    </source>
</evidence>
<dbReference type="SUPFAM" id="SSF51735">
    <property type="entry name" value="NAD(P)-binding Rossmann-fold domains"/>
    <property type="match status" value="1"/>
</dbReference>
<dbReference type="Pfam" id="PF22725">
    <property type="entry name" value="GFO_IDH_MocA_C3"/>
    <property type="match status" value="1"/>
</dbReference>
<dbReference type="InterPro" id="IPR055170">
    <property type="entry name" value="GFO_IDH_MocA-like_dom"/>
</dbReference>